<dbReference type="InterPro" id="IPR002328">
    <property type="entry name" value="ADH_Zn_CS"/>
</dbReference>
<dbReference type="Gene3D" id="3.90.180.10">
    <property type="entry name" value="Medium-chain alcohol dehydrogenases, catalytic domain"/>
    <property type="match status" value="1"/>
</dbReference>
<name>A0ABU0JLL3_9HYPH</name>
<organism evidence="7 8">
    <name type="scientific">Labrys wisconsinensis</name>
    <dbReference type="NCBI Taxonomy" id="425677"/>
    <lineage>
        <taxon>Bacteria</taxon>
        <taxon>Pseudomonadati</taxon>
        <taxon>Pseudomonadota</taxon>
        <taxon>Alphaproteobacteria</taxon>
        <taxon>Hyphomicrobiales</taxon>
        <taxon>Xanthobacteraceae</taxon>
        <taxon>Labrys</taxon>
    </lineage>
</organism>
<gene>
    <name evidence="7" type="ORF">QO011_008222</name>
</gene>
<protein>
    <submittedName>
        <fullName evidence="7">L-idonate 5-dehydrogenase</fullName>
        <ecNumber evidence="7">1.1.1.264</ecNumber>
    </submittedName>
</protein>
<accession>A0ABU0JLL3</accession>
<keyword evidence="5 7" id="KW-0560">Oxidoreductase</keyword>
<dbReference type="PROSITE" id="PS00059">
    <property type="entry name" value="ADH_ZINC"/>
    <property type="match status" value="1"/>
</dbReference>
<comment type="similarity">
    <text evidence="2">Belongs to the zinc-containing alcohol dehydrogenase family.</text>
</comment>
<evidence type="ECO:0000313" key="8">
    <source>
        <dbReference type="Proteomes" id="UP001242480"/>
    </source>
</evidence>
<dbReference type="InterPro" id="IPR011032">
    <property type="entry name" value="GroES-like_sf"/>
</dbReference>
<evidence type="ECO:0000313" key="7">
    <source>
        <dbReference type="EMBL" id="MDQ0475180.1"/>
    </source>
</evidence>
<keyword evidence="3" id="KW-0479">Metal-binding</keyword>
<dbReference type="SUPFAM" id="SSF50129">
    <property type="entry name" value="GroES-like"/>
    <property type="match status" value="1"/>
</dbReference>
<keyword evidence="8" id="KW-1185">Reference proteome</keyword>
<evidence type="ECO:0000256" key="2">
    <source>
        <dbReference type="ARBA" id="ARBA00008072"/>
    </source>
</evidence>
<evidence type="ECO:0000259" key="6">
    <source>
        <dbReference type="Pfam" id="PF08240"/>
    </source>
</evidence>
<comment type="cofactor">
    <cofactor evidence="1">
        <name>Zn(2+)</name>
        <dbReference type="ChEBI" id="CHEBI:29105"/>
    </cofactor>
</comment>
<dbReference type="PANTHER" id="PTHR43161">
    <property type="entry name" value="SORBITOL DEHYDROGENASE"/>
    <property type="match status" value="1"/>
</dbReference>
<proteinExistence type="inferred from homology"/>
<evidence type="ECO:0000256" key="3">
    <source>
        <dbReference type="ARBA" id="ARBA00022723"/>
    </source>
</evidence>
<evidence type="ECO:0000256" key="5">
    <source>
        <dbReference type="ARBA" id="ARBA00023002"/>
    </source>
</evidence>
<dbReference type="Proteomes" id="UP001242480">
    <property type="component" value="Unassembled WGS sequence"/>
</dbReference>
<reference evidence="7 8" key="1">
    <citation type="submission" date="2023-07" db="EMBL/GenBank/DDBJ databases">
        <title>Genomic Encyclopedia of Type Strains, Phase IV (KMG-IV): sequencing the most valuable type-strain genomes for metagenomic binning, comparative biology and taxonomic classification.</title>
        <authorList>
            <person name="Goeker M."/>
        </authorList>
    </citation>
    <scope>NUCLEOTIDE SEQUENCE [LARGE SCALE GENOMIC DNA]</scope>
    <source>
        <strain evidence="7 8">DSM 19619</strain>
    </source>
</reference>
<feature type="domain" description="Alcohol dehydrogenase-like N-terminal" evidence="6">
    <location>
        <begin position="24"/>
        <end position="114"/>
    </location>
</feature>
<dbReference type="Pfam" id="PF08240">
    <property type="entry name" value="ADH_N"/>
    <property type="match status" value="1"/>
</dbReference>
<evidence type="ECO:0000256" key="4">
    <source>
        <dbReference type="ARBA" id="ARBA00022833"/>
    </source>
</evidence>
<sequence length="166" mass="18421">MRGVVVHAPKDLRIETVADQPLGSTDVEVRIEAGGICGSDLHYYNHGGTGTIRLRQPMVLGHEIAGTVTRVGAEVSAVAVGTRVAVNPSRACGQCRACREGLHNHCRDMRFLGSAMCFPTSRAAFARAWWSVRRRRCRSPLRCRWPRRPWPSRWRSACMPCSAPAR</sequence>
<dbReference type="EC" id="1.1.1.264" evidence="7"/>
<dbReference type="InterPro" id="IPR013154">
    <property type="entry name" value="ADH-like_N"/>
</dbReference>
<comment type="caution">
    <text evidence="7">The sequence shown here is derived from an EMBL/GenBank/DDBJ whole genome shotgun (WGS) entry which is preliminary data.</text>
</comment>
<dbReference type="GO" id="GO:0050572">
    <property type="term" value="F:L-idonate 5-dehydrogenase [NAD(P)+] activity"/>
    <property type="evidence" value="ECO:0007669"/>
    <property type="project" value="UniProtKB-EC"/>
</dbReference>
<dbReference type="PANTHER" id="PTHR43161:SF9">
    <property type="entry name" value="SORBITOL DEHYDROGENASE"/>
    <property type="match status" value="1"/>
</dbReference>
<dbReference type="EMBL" id="JAUSVX010000031">
    <property type="protein sequence ID" value="MDQ0475180.1"/>
    <property type="molecule type" value="Genomic_DNA"/>
</dbReference>
<keyword evidence="4" id="KW-0862">Zinc</keyword>
<evidence type="ECO:0000256" key="1">
    <source>
        <dbReference type="ARBA" id="ARBA00001947"/>
    </source>
</evidence>